<evidence type="ECO:0000313" key="2">
    <source>
        <dbReference type="Proteomes" id="UP000030392"/>
    </source>
</evidence>
<gene>
    <name evidence="1" type="ORF">EV03_1849</name>
</gene>
<dbReference type="Pfam" id="PF09493">
    <property type="entry name" value="DUF2389"/>
    <property type="match status" value="1"/>
</dbReference>
<dbReference type="Proteomes" id="UP000030392">
    <property type="component" value="Unassembled WGS sequence"/>
</dbReference>
<evidence type="ECO:0008006" key="3">
    <source>
        <dbReference type="Google" id="ProtNLM"/>
    </source>
</evidence>
<dbReference type="EMBL" id="JNAX01000015">
    <property type="protein sequence ID" value="KGG19466.1"/>
    <property type="molecule type" value="Genomic_DNA"/>
</dbReference>
<dbReference type="NCBIfam" id="TIGR02450">
    <property type="entry name" value="TIGR02450 family Trp-rich protein"/>
    <property type="match status" value="1"/>
</dbReference>
<sequence length="112" mass="12967">MNWPPVKAWTSKNNLNGQIYFVAINYGGELLKRWVILMSVLDSNVVVKVPWSQLVDISNWEAGWDEIYYREPSELVNNKSDVETTNFSYPSIDSGLTIPISQKTIRPWFNEI</sequence>
<dbReference type="InterPro" id="IPR012663">
    <property type="entry name" value="CHP02450_Tryp"/>
</dbReference>
<proteinExistence type="predicted"/>
<reference evidence="2" key="1">
    <citation type="journal article" date="2014" name="Sci. Data">
        <title>Genomes of diverse isolates of the marine cyanobacterium Prochlorococcus.</title>
        <authorList>
            <person name="Biller S."/>
            <person name="Berube P."/>
            <person name="Thompson J."/>
            <person name="Kelly L."/>
            <person name="Roggensack S."/>
            <person name="Awad L."/>
            <person name="Roache-Johnson K."/>
            <person name="Ding H."/>
            <person name="Giovannoni S.J."/>
            <person name="Moore L.R."/>
            <person name="Chisholm S.W."/>
        </authorList>
    </citation>
    <scope>NUCLEOTIDE SEQUENCE [LARGE SCALE GENOMIC DNA]</scope>
    <source>
        <strain evidence="2">PAC1</strain>
    </source>
</reference>
<dbReference type="AlphaFoldDB" id="A0A0A2BZF2"/>
<dbReference type="RefSeq" id="WP_036907082.1">
    <property type="nucleotide sequence ID" value="NZ_CP138967.1"/>
</dbReference>
<evidence type="ECO:0000313" key="1">
    <source>
        <dbReference type="EMBL" id="KGG19466.1"/>
    </source>
</evidence>
<protein>
    <recommendedName>
        <fullName evidence="3">TIGR02450 family Trp-rich protein</fullName>
    </recommendedName>
</protein>
<name>A0A0A2BZF2_PROMR</name>
<organism evidence="1 2">
    <name type="scientific">Prochlorococcus marinus str. PAC1</name>
    <dbReference type="NCBI Taxonomy" id="59924"/>
    <lineage>
        <taxon>Bacteria</taxon>
        <taxon>Bacillati</taxon>
        <taxon>Cyanobacteriota</taxon>
        <taxon>Cyanophyceae</taxon>
        <taxon>Synechococcales</taxon>
        <taxon>Prochlorococcaceae</taxon>
        <taxon>Prochlorococcus</taxon>
    </lineage>
</organism>
<comment type="caution">
    <text evidence="1">The sequence shown here is derived from an EMBL/GenBank/DDBJ whole genome shotgun (WGS) entry which is preliminary data.</text>
</comment>
<accession>A0A0A2BZF2</accession>